<dbReference type="RefSeq" id="WP_374344195.1">
    <property type="nucleotide sequence ID" value="NZ_JBHTLQ010000033.1"/>
</dbReference>
<organism evidence="1 2">
    <name type="scientific">Phenylobacterium conjunctum</name>
    <dbReference type="NCBI Taxonomy" id="1298959"/>
    <lineage>
        <taxon>Bacteria</taxon>
        <taxon>Pseudomonadati</taxon>
        <taxon>Pseudomonadota</taxon>
        <taxon>Alphaproteobacteria</taxon>
        <taxon>Caulobacterales</taxon>
        <taxon>Caulobacteraceae</taxon>
        <taxon>Phenylobacterium</taxon>
    </lineage>
</organism>
<sequence>MVQRAYVGLADPLREFEALRPYADQLRALQRRCKPFGRDYNAIAIALDGLETAAYHFTRRPHFYAVDT</sequence>
<gene>
    <name evidence="1" type="ORF">ACFQ27_14200</name>
</gene>
<proteinExistence type="predicted"/>
<dbReference type="EMBL" id="JBHTLQ010000033">
    <property type="protein sequence ID" value="MFD1191737.1"/>
    <property type="molecule type" value="Genomic_DNA"/>
</dbReference>
<dbReference type="Proteomes" id="UP001597216">
    <property type="component" value="Unassembled WGS sequence"/>
</dbReference>
<accession>A0ABW3T3J9</accession>
<reference evidence="2" key="1">
    <citation type="journal article" date="2019" name="Int. J. Syst. Evol. Microbiol.">
        <title>The Global Catalogue of Microorganisms (GCM) 10K type strain sequencing project: providing services to taxonomists for standard genome sequencing and annotation.</title>
        <authorList>
            <consortium name="The Broad Institute Genomics Platform"/>
            <consortium name="The Broad Institute Genome Sequencing Center for Infectious Disease"/>
            <person name="Wu L."/>
            <person name="Ma J."/>
        </authorList>
    </citation>
    <scope>NUCLEOTIDE SEQUENCE [LARGE SCALE GENOMIC DNA]</scope>
    <source>
        <strain evidence="2">CCUG 55074</strain>
    </source>
</reference>
<keyword evidence="2" id="KW-1185">Reference proteome</keyword>
<protein>
    <submittedName>
        <fullName evidence="1">Uncharacterized protein</fullName>
    </submittedName>
</protein>
<name>A0ABW3T3J9_9CAUL</name>
<comment type="caution">
    <text evidence="1">The sequence shown here is derived from an EMBL/GenBank/DDBJ whole genome shotgun (WGS) entry which is preliminary data.</text>
</comment>
<evidence type="ECO:0000313" key="2">
    <source>
        <dbReference type="Proteomes" id="UP001597216"/>
    </source>
</evidence>
<evidence type="ECO:0000313" key="1">
    <source>
        <dbReference type="EMBL" id="MFD1191737.1"/>
    </source>
</evidence>